<dbReference type="PROSITE" id="PS50893">
    <property type="entry name" value="ABC_TRANSPORTER_2"/>
    <property type="match status" value="1"/>
</dbReference>
<dbReference type="PROSITE" id="PS00211">
    <property type="entry name" value="ABC_TRANSPORTER_1"/>
    <property type="match status" value="1"/>
</dbReference>
<dbReference type="GO" id="GO:0005524">
    <property type="term" value="F:ATP binding"/>
    <property type="evidence" value="ECO:0007669"/>
    <property type="project" value="UniProtKB-KW"/>
</dbReference>
<dbReference type="GO" id="GO:0046677">
    <property type="term" value="P:response to antibiotic"/>
    <property type="evidence" value="ECO:0007669"/>
    <property type="project" value="UniProtKB-KW"/>
</dbReference>
<dbReference type="InterPro" id="IPR003593">
    <property type="entry name" value="AAA+_ATPase"/>
</dbReference>
<feature type="domain" description="ABC transporter" evidence="6">
    <location>
        <begin position="38"/>
        <end position="261"/>
    </location>
</feature>
<evidence type="ECO:0000313" key="7">
    <source>
        <dbReference type="EMBL" id="SEF51289.1"/>
    </source>
</evidence>
<evidence type="ECO:0000259" key="6">
    <source>
        <dbReference type="PROSITE" id="PS50893"/>
    </source>
</evidence>
<gene>
    <name evidence="7" type="ORF">SAMN05216223_101179</name>
</gene>
<comment type="subcellular location">
    <subcellularLocation>
        <location evidence="1">Cell membrane</location>
        <topology evidence="1">Peripheral membrane protein</topology>
    </subcellularLocation>
</comment>
<sequence length="340" mass="35480">MSHVIHVPGTPRAVRTPGVIATPQVPDLPAARPAPPAVRFSAVHRRFGAVHAIDGVDLEISRGATVALLGRNGAGKSTAIALLLGLDRPDAGEVRLFGGAPQDAVRGGLVGAMLQGGTPIPRVTVREWVGFVAATYPRPMSVAEALALAGIGELAGRRVDRLSGGQAQRLRFALAVAGNPALIVLDEPTAALDVEARRGFWRSMRGYAARGNTVLFSTHYLEEADENADRILVLDRGRTVADGSGEEIRRAVGGTLVSFDLDGRGSAGLRTLPGVTALEVRDDRAVLRSGDPDATVLALAAAGRIRRLAVTPASLEEAFLNLTAHPDADADQSPSPAVTR</sequence>
<evidence type="ECO:0000313" key="8">
    <source>
        <dbReference type="Proteomes" id="UP000236754"/>
    </source>
</evidence>
<dbReference type="InterPro" id="IPR027417">
    <property type="entry name" value="P-loop_NTPase"/>
</dbReference>
<dbReference type="SMART" id="SM00382">
    <property type="entry name" value="AAA"/>
    <property type="match status" value="1"/>
</dbReference>
<dbReference type="PANTHER" id="PTHR42711:SF17">
    <property type="entry name" value="ABC TRANSPORTER ATP-BINDING PROTEIN"/>
    <property type="match status" value="1"/>
</dbReference>
<dbReference type="CDD" id="cd03230">
    <property type="entry name" value="ABC_DR_subfamily_A"/>
    <property type="match status" value="1"/>
</dbReference>
<dbReference type="AlphaFoldDB" id="A0A1H5SL19"/>
<protein>
    <submittedName>
        <fullName evidence="7">ABC-2 type transport system ATP-binding protein</fullName>
    </submittedName>
</protein>
<evidence type="ECO:0000256" key="5">
    <source>
        <dbReference type="ARBA" id="ARBA00023251"/>
    </source>
</evidence>
<evidence type="ECO:0000256" key="3">
    <source>
        <dbReference type="ARBA" id="ARBA00022741"/>
    </source>
</evidence>
<name>A0A1H5SL19_9ACTN</name>
<dbReference type="EMBL" id="FNVU01000001">
    <property type="protein sequence ID" value="SEF51289.1"/>
    <property type="molecule type" value="Genomic_DNA"/>
</dbReference>
<dbReference type="GO" id="GO:0005886">
    <property type="term" value="C:plasma membrane"/>
    <property type="evidence" value="ECO:0007669"/>
    <property type="project" value="UniProtKB-SubCell"/>
</dbReference>
<keyword evidence="8" id="KW-1185">Reference proteome</keyword>
<organism evidence="7 8">
    <name type="scientific">Actinacidiphila yanglinensis</name>
    <dbReference type="NCBI Taxonomy" id="310779"/>
    <lineage>
        <taxon>Bacteria</taxon>
        <taxon>Bacillati</taxon>
        <taxon>Actinomycetota</taxon>
        <taxon>Actinomycetes</taxon>
        <taxon>Kitasatosporales</taxon>
        <taxon>Streptomycetaceae</taxon>
        <taxon>Actinacidiphila</taxon>
    </lineage>
</organism>
<accession>A0A1H5SL19</accession>
<dbReference type="PANTHER" id="PTHR42711">
    <property type="entry name" value="ABC TRANSPORTER ATP-BINDING PROTEIN"/>
    <property type="match status" value="1"/>
</dbReference>
<dbReference type="Proteomes" id="UP000236754">
    <property type="component" value="Unassembled WGS sequence"/>
</dbReference>
<dbReference type="Gene3D" id="3.40.50.300">
    <property type="entry name" value="P-loop containing nucleotide triphosphate hydrolases"/>
    <property type="match status" value="1"/>
</dbReference>
<keyword evidence="2" id="KW-0813">Transport</keyword>
<reference evidence="7 8" key="1">
    <citation type="submission" date="2016-10" db="EMBL/GenBank/DDBJ databases">
        <authorList>
            <person name="de Groot N.N."/>
        </authorList>
    </citation>
    <scope>NUCLEOTIDE SEQUENCE [LARGE SCALE GENOMIC DNA]</scope>
    <source>
        <strain evidence="7 8">CGMCC 4.2023</strain>
    </source>
</reference>
<proteinExistence type="predicted"/>
<dbReference type="OrthoDB" id="9804819at2"/>
<dbReference type="InterPro" id="IPR050763">
    <property type="entry name" value="ABC_transporter_ATP-binding"/>
</dbReference>
<dbReference type="InterPro" id="IPR017871">
    <property type="entry name" value="ABC_transporter-like_CS"/>
</dbReference>
<keyword evidence="4 7" id="KW-0067">ATP-binding</keyword>
<evidence type="ECO:0000256" key="1">
    <source>
        <dbReference type="ARBA" id="ARBA00004202"/>
    </source>
</evidence>
<dbReference type="SUPFAM" id="SSF52540">
    <property type="entry name" value="P-loop containing nucleoside triphosphate hydrolases"/>
    <property type="match status" value="1"/>
</dbReference>
<keyword evidence="5" id="KW-0046">Antibiotic resistance</keyword>
<keyword evidence="3" id="KW-0547">Nucleotide-binding</keyword>
<evidence type="ECO:0000256" key="4">
    <source>
        <dbReference type="ARBA" id="ARBA00022840"/>
    </source>
</evidence>
<evidence type="ECO:0000256" key="2">
    <source>
        <dbReference type="ARBA" id="ARBA00022448"/>
    </source>
</evidence>
<dbReference type="InterPro" id="IPR003439">
    <property type="entry name" value="ABC_transporter-like_ATP-bd"/>
</dbReference>
<dbReference type="GO" id="GO:0016887">
    <property type="term" value="F:ATP hydrolysis activity"/>
    <property type="evidence" value="ECO:0007669"/>
    <property type="project" value="InterPro"/>
</dbReference>
<dbReference type="Pfam" id="PF00005">
    <property type="entry name" value="ABC_tran"/>
    <property type="match status" value="1"/>
</dbReference>